<feature type="region of interest" description="Disordered" evidence="1">
    <location>
        <begin position="878"/>
        <end position="913"/>
    </location>
</feature>
<evidence type="ECO:0000313" key="3">
    <source>
        <dbReference type="Proteomes" id="UP001642482"/>
    </source>
</evidence>
<dbReference type="Pfam" id="PF18951">
    <property type="entry name" value="DUF5695"/>
    <property type="match status" value="1"/>
</dbReference>
<accession>A0ABP0C474</accession>
<proteinExistence type="predicted"/>
<dbReference type="InterPro" id="IPR043750">
    <property type="entry name" value="DUF5695"/>
</dbReference>
<keyword evidence="3" id="KW-1185">Reference proteome</keyword>
<sequence length="1012" mass="112123">MSLKLSSRHFDAAFSQTNGSVQSIRNTLSPFDNNFVLNKSTVPSFDVPDSRWLGDLIFHVKRHGQEHGSTLTSGLSADIRTIEASPLTITVRYQGPSRNQGGFTDFSVTETYSLDGTSGEILHWTIAIKNTSDSNLEFEDFGLPLLMNSYWGNNQTHNYEEAVHRHSFVAKHGSYIYWQRPNGQGPMLVMIPDRGTSLEFKQRFREDDDSLFGEKLPKWEGLVEFYIHSKHVAKARSRKARQYLPATSLNLSPGQSKTYGFGFRWADGYESLREALVSSGSLSAISLPGMVIPMDTTATLALRCLDPVTSVTVGSGDGKDKVTEVGTRNGHRIFHLNFSKLGPHDVHVNFGDARESVLQYYSIEPLDTLIVRHCRFLSQNQLAKTDRGYDGAFLQWDMTTRKLITWDDYPGGGWKAWMAGGSDDLGLAPAAFLSEKCWSLPEQSEIMAIDYHIDHFLLGYLIGARNDDGQRTFQVYRWFDGQDGTPEDTGIWRAYNYTHIANTLFNMYKIAKAYPHMETRHPALDYLRYAYEVLNAMYSKIPLPNPIGDAANTLGLMGESTVPEIIEALQKEQMAHEAQLLGGYIDRKLQHYRQVPYPFASEMTIDTTGFESVYALAKLRGFGELVEKSQRASLASRGLQPLWYFYGSDNRMMGESYWNLGYETQLGAWQQQDYLMHFSNEDQPDFADSMRSTYGAYLAGWANINSGQIDNHPANIGAASWQWQSEGGQPSWPCLPLIEGTSWWAWSGEAELGFWGALRMATVNVVQDPVVGLFAYGGEVELVEGKYVVKPKDGLQRRLTFFNIGGLSVSMDQARYTRAVVAEDGTKVELGVQGVVSGSSSIAKIYLRNLPAGKYGVDVDGDVGETFKVETNSTATFELARSSRETSATKRARPPTVDSSSLASSRLPRPTNDVIVESDGLQRSPTKRSRTAAKALVAPATPSGHDTTPATPATPTKTASTRAVPSITAPLTTTVPEYVARICGILDGHVDTLAAALSIVYEAEDLPAPPSI</sequence>
<feature type="compositionally biased region" description="Low complexity" evidence="1">
    <location>
        <begin position="947"/>
        <end position="961"/>
    </location>
</feature>
<evidence type="ECO:0000256" key="1">
    <source>
        <dbReference type="SAM" id="MobiDB-lite"/>
    </source>
</evidence>
<gene>
    <name evidence="2" type="ORF">SEUCBS140593_006356</name>
</gene>
<comment type="caution">
    <text evidence="2">The sequence shown here is derived from an EMBL/GenBank/DDBJ whole genome shotgun (WGS) entry which is preliminary data.</text>
</comment>
<protein>
    <submittedName>
        <fullName evidence="2">Uncharacterized protein</fullName>
    </submittedName>
</protein>
<feature type="compositionally biased region" description="Low complexity" evidence="1">
    <location>
        <begin position="899"/>
        <end position="910"/>
    </location>
</feature>
<feature type="region of interest" description="Disordered" evidence="1">
    <location>
        <begin position="935"/>
        <end position="964"/>
    </location>
</feature>
<evidence type="ECO:0000313" key="2">
    <source>
        <dbReference type="EMBL" id="CAK7226777.1"/>
    </source>
</evidence>
<organism evidence="2 3">
    <name type="scientific">Sporothrix eucalyptigena</name>
    <dbReference type="NCBI Taxonomy" id="1812306"/>
    <lineage>
        <taxon>Eukaryota</taxon>
        <taxon>Fungi</taxon>
        <taxon>Dikarya</taxon>
        <taxon>Ascomycota</taxon>
        <taxon>Pezizomycotina</taxon>
        <taxon>Sordariomycetes</taxon>
        <taxon>Sordariomycetidae</taxon>
        <taxon>Ophiostomatales</taxon>
        <taxon>Ophiostomataceae</taxon>
        <taxon>Sporothrix</taxon>
    </lineage>
</organism>
<name>A0ABP0C474_9PEZI</name>
<dbReference type="Proteomes" id="UP001642482">
    <property type="component" value="Unassembled WGS sequence"/>
</dbReference>
<dbReference type="EMBL" id="CAWUHD010000068">
    <property type="protein sequence ID" value="CAK7226777.1"/>
    <property type="molecule type" value="Genomic_DNA"/>
</dbReference>
<reference evidence="2 3" key="1">
    <citation type="submission" date="2024-01" db="EMBL/GenBank/DDBJ databases">
        <authorList>
            <person name="Allen C."/>
            <person name="Tagirdzhanova G."/>
        </authorList>
    </citation>
    <scope>NUCLEOTIDE SEQUENCE [LARGE SCALE GENOMIC DNA]</scope>
</reference>